<evidence type="ECO:0000256" key="9">
    <source>
        <dbReference type="RuleBase" id="RU003357"/>
    </source>
</evidence>
<dbReference type="InterPro" id="IPR012910">
    <property type="entry name" value="Plug_dom"/>
</dbReference>
<evidence type="ECO:0000256" key="5">
    <source>
        <dbReference type="ARBA" id="ARBA00023077"/>
    </source>
</evidence>
<evidence type="ECO:0000256" key="10">
    <source>
        <dbReference type="SAM" id="SignalP"/>
    </source>
</evidence>
<evidence type="ECO:0000259" key="12">
    <source>
        <dbReference type="Pfam" id="PF07715"/>
    </source>
</evidence>
<dbReference type="InterPro" id="IPR039426">
    <property type="entry name" value="TonB-dep_rcpt-like"/>
</dbReference>
<dbReference type="EMBL" id="BKCL01000003">
    <property type="protein sequence ID" value="GEQ97678.1"/>
    <property type="molecule type" value="Genomic_DNA"/>
</dbReference>
<evidence type="ECO:0000256" key="3">
    <source>
        <dbReference type="ARBA" id="ARBA00022452"/>
    </source>
</evidence>
<keyword evidence="7 8" id="KW-0998">Cell outer membrane</keyword>
<evidence type="ECO:0000313" key="14">
    <source>
        <dbReference type="Proteomes" id="UP000322084"/>
    </source>
</evidence>
<sequence>MKTISALKFGTALASLSFAALHALPVMAQQDSGSGLELEEITVTGSYIRTPRQKDRPSPISVIGQDQLQDIGAADIADLTNTLTINNGAQNNPDAFTQNLTTGTESINLRGLGLASTLVLLNGKRQVNSAAPSDDGILFVDTASLIPMIALERTEIFKDGAAAIYGSDAVAGVVNFITRDDFEGLELKAEWQGNTNSSQNDFKIEGLWGGGNDRTHLTVAASYLDRSQLTTRERDLRPDAFIGPNGLSVSTLTSTPGNFIPLTAPRSDLNPALAPLTNIFNAGFDNAVPLFNFEGIGPVAGTPVIANPFGDGFLVGSFGGFQFQSPDIADPNNPASFLSGADGIQDAFTGTVLPQLLAVSPGLIDPSLANFNIAGLAPDQQAALQSAFGQLIAATDAAGFDTLLVPDPNCAAAAAIDSDVVPAFSSVTDPLTGQSVDVGACQYDFGKFFNLVPRESRLQGYASLNHEFNEKAEFYGEFAFSRNRAQRETSNFPITSPIALLPNNPFNPFTGAASLFIGRSAGVGQTTGDFFTDSPNPNNFRHDTYRVVAGVKGDITDQWYYDVSYTRAVNDYRLTSSDGLALQTNLALNGLAGQGCNPAADTPGTGNCFFFNPFGSGALADEGQQVPVTDLSGNVLLDDAGNPVLVPVLNSADVIDFITGDITLDGRSDLTVVDAVVAGSLFDLPAGPIGVAFGFQYREDGLTHDLDDDTNKGNFLFVSAGIDDFTASRDVFAFFSEVNIPLHEMIELSAAVRYEDYGGAIGDTLDPRVALLFTPTDWLSVRGSYSTSFRAPSVFQQFGNQTSLNSVIDPRDPTAQPFIAINTRGNEDLSPEESTNFNIGFTATPVAGLELNFDYWNFDFDDIIIREQPEEIARRALIASDPNFDPSLIANGSVTLGPTGGLTFISSQFINAVGIKTDGFDASAQYSYDMSFGTLRAGIEGTYINSYKAPVGTGNDVIDVAGFRNSQNFASPIPELRFNANVGFSTGGHNLVAFVRYTDSFKDDQNCGGGDLPSDFVGSDPVSLTCPGGLDFAKVASHTTVDLQYSFSFGPHGPMEGASFSVGAINLFDNAPPFVNTDGGFESRTHDPRGRMAYVRLISRF</sequence>
<organism evidence="13 14">
    <name type="scientific">Iodidimonas gelatinilytica</name>
    <dbReference type="NCBI Taxonomy" id="1236966"/>
    <lineage>
        <taxon>Bacteria</taxon>
        <taxon>Pseudomonadati</taxon>
        <taxon>Pseudomonadota</taxon>
        <taxon>Alphaproteobacteria</taxon>
        <taxon>Iodidimonadales</taxon>
        <taxon>Iodidimonadaceae</taxon>
        <taxon>Iodidimonas</taxon>
    </lineage>
</organism>
<comment type="caution">
    <text evidence="13">The sequence shown here is derived from an EMBL/GenBank/DDBJ whole genome shotgun (WGS) entry which is preliminary data.</text>
</comment>
<keyword evidence="10" id="KW-0732">Signal</keyword>
<dbReference type="Gene3D" id="2.170.130.10">
    <property type="entry name" value="TonB-dependent receptor, plug domain"/>
    <property type="match status" value="1"/>
</dbReference>
<keyword evidence="6 8" id="KW-0472">Membrane</keyword>
<feature type="signal peptide" evidence="10">
    <location>
        <begin position="1"/>
        <end position="28"/>
    </location>
</feature>
<gene>
    <name evidence="13" type="ORF">JCM17844_13150</name>
</gene>
<dbReference type="InterPro" id="IPR036942">
    <property type="entry name" value="Beta-barrel_TonB_sf"/>
</dbReference>
<feature type="domain" description="TonB-dependent receptor plug" evidence="12">
    <location>
        <begin position="53"/>
        <end position="173"/>
    </location>
</feature>
<dbReference type="SUPFAM" id="SSF56935">
    <property type="entry name" value="Porins"/>
    <property type="match status" value="1"/>
</dbReference>
<comment type="similarity">
    <text evidence="8 9">Belongs to the TonB-dependent receptor family.</text>
</comment>
<evidence type="ECO:0000256" key="4">
    <source>
        <dbReference type="ARBA" id="ARBA00022692"/>
    </source>
</evidence>
<feature type="chain" id="PRO_5022750157" description="TonB-dependent receptor" evidence="10">
    <location>
        <begin position="29"/>
        <end position="1101"/>
    </location>
</feature>
<dbReference type="Pfam" id="PF07715">
    <property type="entry name" value="Plug"/>
    <property type="match status" value="1"/>
</dbReference>
<dbReference type="PANTHER" id="PTHR47234">
    <property type="match status" value="1"/>
</dbReference>
<feature type="domain" description="TonB-dependent receptor-like beta-barrel" evidence="11">
    <location>
        <begin position="532"/>
        <end position="1067"/>
    </location>
</feature>
<evidence type="ECO:0000256" key="1">
    <source>
        <dbReference type="ARBA" id="ARBA00004571"/>
    </source>
</evidence>
<proteinExistence type="inferred from homology"/>
<dbReference type="GO" id="GO:0009279">
    <property type="term" value="C:cell outer membrane"/>
    <property type="evidence" value="ECO:0007669"/>
    <property type="project" value="UniProtKB-SubCell"/>
</dbReference>
<evidence type="ECO:0000313" key="13">
    <source>
        <dbReference type="EMBL" id="GEQ97678.1"/>
    </source>
</evidence>
<evidence type="ECO:0000256" key="8">
    <source>
        <dbReference type="PROSITE-ProRule" id="PRU01360"/>
    </source>
</evidence>
<dbReference type="Gene3D" id="2.40.170.20">
    <property type="entry name" value="TonB-dependent receptor, beta-barrel domain"/>
    <property type="match status" value="1"/>
</dbReference>
<dbReference type="InterPro" id="IPR037066">
    <property type="entry name" value="Plug_dom_sf"/>
</dbReference>
<dbReference type="InterPro" id="IPR000531">
    <property type="entry name" value="Beta-barrel_TonB"/>
</dbReference>
<keyword evidence="5 9" id="KW-0798">TonB box</keyword>
<dbReference type="Pfam" id="PF00593">
    <property type="entry name" value="TonB_dep_Rec_b-barrel"/>
    <property type="match status" value="1"/>
</dbReference>
<reference evidence="13 14" key="1">
    <citation type="submission" date="2019-09" db="EMBL/GenBank/DDBJ databases">
        <title>NBRP : Genome information of microbial organism related human and environment.</title>
        <authorList>
            <person name="Hattori M."/>
            <person name="Oshima K."/>
            <person name="Inaba H."/>
            <person name="Suda W."/>
            <person name="Sakamoto M."/>
            <person name="Iino T."/>
            <person name="Kitahara M."/>
            <person name="Oshida Y."/>
            <person name="Iida T."/>
            <person name="Kudo T."/>
            <person name="Itoh T."/>
            <person name="Ohkuma M."/>
        </authorList>
    </citation>
    <scope>NUCLEOTIDE SEQUENCE [LARGE SCALE GENOMIC DNA]</scope>
    <source>
        <strain evidence="13 14">Hi-2</strain>
    </source>
</reference>
<dbReference type="Proteomes" id="UP000322084">
    <property type="component" value="Unassembled WGS sequence"/>
</dbReference>
<dbReference type="PROSITE" id="PS52016">
    <property type="entry name" value="TONB_DEPENDENT_REC_3"/>
    <property type="match status" value="1"/>
</dbReference>
<name>A0A5A7MRS7_9PROT</name>
<keyword evidence="2 8" id="KW-0813">Transport</keyword>
<evidence type="ECO:0008006" key="15">
    <source>
        <dbReference type="Google" id="ProtNLM"/>
    </source>
</evidence>
<dbReference type="AlphaFoldDB" id="A0A5A7MRS7"/>
<dbReference type="RefSeq" id="WP_150000107.1">
    <property type="nucleotide sequence ID" value="NZ_BKCL01000003.1"/>
</dbReference>
<evidence type="ECO:0000256" key="6">
    <source>
        <dbReference type="ARBA" id="ARBA00023136"/>
    </source>
</evidence>
<comment type="subcellular location">
    <subcellularLocation>
        <location evidence="1 8">Cell outer membrane</location>
        <topology evidence="1 8">Multi-pass membrane protein</topology>
    </subcellularLocation>
</comment>
<protein>
    <recommendedName>
        <fullName evidence="15">TonB-dependent receptor</fullName>
    </recommendedName>
</protein>
<accession>A0A5A7MRS7</accession>
<dbReference type="PANTHER" id="PTHR47234:SF2">
    <property type="entry name" value="TONB-DEPENDENT RECEPTOR"/>
    <property type="match status" value="1"/>
</dbReference>
<evidence type="ECO:0000259" key="11">
    <source>
        <dbReference type="Pfam" id="PF00593"/>
    </source>
</evidence>
<evidence type="ECO:0000256" key="2">
    <source>
        <dbReference type="ARBA" id="ARBA00022448"/>
    </source>
</evidence>
<keyword evidence="3 8" id="KW-1134">Transmembrane beta strand</keyword>
<evidence type="ECO:0000256" key="7">
    <source>
        <dbReference type="ARBA" id="ARBA00023237"/>
    </source>
</evidence>
<keyword evidence="4 8" id="KW-0812">Transmembrane</keyword>